<dbReference type="EMBL" id="JAAAHY010002988">
    <property type="protein sequence ID" value="KAF9943675.1"/>
    <property type="molecule type" value="Genomic_DNA"/>
</dbReference>
<dbReference type="PANTHER" id="PTHR24113">
    <property type="entry name" value="RAN GTPASE-ACTIVATING PROTEIN 1"/>
    <property type="match status" value="1"/>
</dbReference>
<dbReference type="GO" id="GO:0031267">
    <property type="term" value="F:small GTPase binding"/>
    <property type="evidence" value="ECO:0007669"/>
    <property type="project" value="TreeGrafter"/>
</dbReference>
<feature type="region of interest" description="Disordered" evidence="4">
    <location>
        <begin position="51"/>
        <end position="112"/>
    </location>
</feature>
<feature type="non-terminal residue" evidence="5">
    <location>
        <position position="1"/>
    </location>
</feature>
<dbReference type="GO" id="GO:0005096">
    <property type="term" value="F:GTPase activator activity"/>
    <property type="evidence" value="ECO:0007669"/>
    <property type="project" value="UniProtKB-KW"/>
</dbReference>
<organism evidence="5 6">
    <name type="scientific">Mortierella alpina</name>
    <name type="common">Oleaginous fungus</name>
    <name type="synonym">Mortierella renispora</name>
    <dbReference type="NCBI Taxonomy" id="64518"/>
    <lineage>
        <taxon>Eukaryota</taxon>
        <taxon>Fungi</taxon>
        <taxon>Fungi incertae sedis</taxon>
        <taxon>Mucoromycota</taxon>
        <taxon>Mortierellomycotina</taxon>
        <taxon>Mortierellomycetes</taxon>
        <taxon>Mortierellales</taxon>
        <taxon>Mortierellaceae</taxon>
        <taxon>Mortierella</taxon>
    </lineage>
</organism>
<feature type="compositionally biased region" description="Polar residues" evidence="4">
    <location>
        <begin position="51"/>
        <end position="87"/>
    </location>
</feature>
<accession>A0A9P6IR96</accession>
<keyword evidence="6" id="KW-1185">Reference proteome</keyword>
<keyword evidence="2" id="KW-0433">Leucine-rich repeat</keyword>
<dbReference type="InterPro" id="IPR001611">
    <property type="entry name" value="Leu-rich_rpt"/>
</dbReference>
<proteinExistence type="predicted"/>
<evidence type="ECO:0008006" key="7">
    <source>
        <dbReference type="Google" id="ProtNLM"/>
    </source>
</evidence>
<evidence type="ECO:0000313" key="6">
    <source>
        <dbReference type="Proteomes" id="UP000738359"/>
    </source>
</evidence>
<evidence type="ECO:0000256" key="3">
    <source>
        <dbReference type="ARBA" id="ARBA00022737"/>
    </source>
</evidence>
<dbReference type="OrthoDB" id="333024at2759"/>
<evidence type="ECO:0000256" key="2">
    <source>
        <dbReference type="ARBA" id="ARBA00022614"/>
    </source>
</evidence>
<dbReference type="AlphaFoldDB" id="A0A9P6IR96"/>
<dbReference type="SUPFAM" id="SSF52047">
    <property type="entry name" value="RNI-like"/>
    <property type="match status" value="1"/>
</dbReference>
<dbReference type="Pfam" id="PF13516">
    <property type="entry name" value="LRR_6"/>
    <property type="match status" value="5"/>
</dbReference>
<dbReference type="Proteomes" id="UP000738359">
    <property type="component" value="Unassembled WGS sequence"/>
</dbReference>
<feature type="non-terminal residue" evidence="5">
    <location>
        <position position="448"/>
    </location>
</feature>
<evidence type="ECO:0000256" key="1">
    <source>
        <dbReference type="ARBA" id="ARBA00022468"/>
    </source>
</evidence>
<protein>
    <recommendedName>
        <fullName evidence="7">RNI-like protein</fullName>
    </recommendedName>
</protein>
<dbReference type="InterPro" id="IPR027038">
    <property type="entry name" value="RanGap"/>
</dbReference>
<comment type="caution">
    <text evidence="5">The sequence shown here is derived from an EMBL/GenBank/DDBJ whole genome shotgun (WGS) entry which is preliminary data.</text>
</comment>
<keyword evidence="1" id="KW-0343">GTPase activation</keyword>
<keyword evidence="3" id="KW-0677">Repeat</keyword>
<dbReference type="GO" id="GO:0005829">
    <property type="term" value="C:cytosol"/>
    <property type="evidence" value="ECO:0007669"/>
    <property type="project" value="TreeGrafter"/>
</dbReference>
<dbReference type="Gene3D" id="3.80.10.10">
    <property type="entry name" value="Ribonuclease Inhibitor"/>
    <property type="match status" value="2"/>
</dbReference>
<evidence type="ECO:0000256" key="4">
    <source>
        <dbReference type="SAM" id="MobiDB-lite"/>
    </source>
</evidence>
<dbReference type="GO" id="GO:0005634">
    <property type="term" value="C:nucleus"/>
    <property type="evidence" value="ECO:0007669"/>
    <property type="project" value="TreeGrafter"/>
</dbReference>
<dbReference type="PANTHER" id="PTHR24113:SF12">
    <property type="entry name" value="RAN GTPASE-ACTIVATING PROTEIN 1"/>
    <property type="match status" value="1"/>
</dbReference>
<gene>
    <name evidence="5" type="ORF">BGZ70_005586</name>
</gene>
<reference evidence="5" key="1">
    <citation type="journal article" date="2020" name="Fungal Divers.">
        <title>Resolving the Mortierellaceae phylogeny through synthesis of multi-gene phylogenetics and phylogenomics.</title>
        <authorList>
            <person name="Vandepol N."/>
            <person name="Liber J."/>
            <person name="Desiro A."/>
            <person name="Na H."/>
            <person name="Kennedy M."/>
            <person name="Barry K."/>
            <person name="Grigoriev I.V."/>
            <person name="Miller A.N."/>
            <person name="O'Donnell K."/>
            <person name="Stajich J.E."/>
            <person name="Bonito G."/>
        </authorList>
    </citation>
    <scope>NUCLEOTIDE SEQUENCE</scope>
    <source>
        <strain evidence="5">CK1249</strain>
    </source>
</reference>
<feature type="compositionally biased region" description="Basic and acidic residues" evidence="4">
    <location>
        <begin position="88"/>
        <end position="98"/>
    </location>
</feature>
<dbReference type="GO" id="GO:0048471">
    <property type="term" value="C:perinuclear region of cytoplasm"/>
    <property type="evidence" value="ECO:0007669"/>
    <property type="project" value="TreeGrafter"/>
</dbReference>
<evidence type="ECO:0000313" key="5">
    <source>
        <dbReference type="EMBL" id="KAF9943675.1"/>
    </source>
</evidence>
<sequence length="448" mass="48467">PSVARPISDQQLLKPKRLYPSWLTRFKKTPIARTSSYSSVSAPNLSSGTFIISSSRGTDQHRLSSSSRPSAEPRQSNLPARSSSFPERTTHPNSDPEQHRHRRGSGTGLHSGPKLFMRMAQLTRNHTLPTPTSNKASTSTVFRTSHSNVFSFPAITLARTGSGKSFSVDMTGVTSLPIGSRSKSKDTYSRSGWSKDSDISLAPIIAAIKRGNFLQLSDTNLDLLIRVMAGKNSNALETISLTALAISGTDGKLLARLIKSSKAANIKVLKLNRNAISQQASKVLFEALKANKSITTLTMVRSGVNDKIVKYIAKALAKNDTLKELDLSSNRITAQGTEDLCEALIYNRSLTRLCLESNNIRSPGAPALARLLAKNRVIRHLNVGSNGLGCEGCILIAESVRFNRTLTSLSLDLNEMGPKGGAAMAVALVSNRHLTHLYMPHNNIGDQG</sequence>
<dbReference type="GO" id="GO:0006913">
    <property type="term" value="P:nucleocytoplasmic transport"/>
    <property type="evidence" value="ECO:0007669"/>
    <property type="project" value="TreeGrafter"/>
</dbReference>
<name>A0A9P6IR96_MORAP</name>
<dbReference type="SMART" id="SM00368">
    <property type="entry name" value="LRR_RI"/>
    <property type="match status" value="5"/>
</dbReference>
<dbReference type="InterPro" id="IPR032675">
    <property type="entry name" value="LRR_dom_sf"/>
</dbReference>